<evidence type="ECO:0000313" key="9">
    <source>
        <dbReference type="EMBL" id="RZF45696.1"/>
    </source>
</evidence>
<dbReference type="InterPro" id="IPR000668">
    <property type="entry name" value="Peptidase_C1A_C"/>
</dbReference>
<keyword evidence="2" id="KW-0645">Protease</keyword>
<evidence type="ECO:0000256" key="7">
    <source>
        <dbReference type="ARBA" id="ARBA00023157"/>
    </source>
</evidence>
<dbReference type="SUPFAM" id="SSF54001">
    <property type="entry name" value="Cysteine proteinases"/>
    <property type="match status" value="1"/>
</dbReference>
<dbReference type="Proteomes" id="UP000291343">
    <property type="component" value="Unassembled WGS sequence"/>
</dbReference>
<evidence type="ECO:0000256" key="4">
    <source>
        <dbReference type="ARBA" id="ARBA00022801"/>
    </source>
</evidence>
<dbReference type="Gene3D" id="3.90.70.10">
    <property type="entry name" value="Cysteine proteinases"/>
    <property type="match status" value="1"/>
</dbReference>
<evidence type="ECO:0000313" key="10">
    <source>
        <dbReference type="Proteomes" id="UP000291343"/>
    </source>
</evidence>
<keyword evidence="4" id="KW-0378">Hydrolase</keyword>
<dbReference type="GO" id="GO:0006508">
    <property type="term" value="P:proteolysis"/>
    <property type="evidence" value="ECO:0007669"/>
    <property type="project" value="UniProtKB-KW"/>
</dbReference>
<proteinExistence type="inferred from homology"/>
<dbReference type="EMBL" id="QKKF02008413">
    <property type="protein sequence ID" value="RZF45696.1"/>
    <property type="molecule type" value="Genomic_DNA"/>
</dbReference>
<keyword evidence="6" id="KW-0865">Zymogen</keyword>
<reference evidence="9 10" key="1">
    <citation type="journal article" date="2017" name="Gigascience">
        <title>Genome sequence of the small brown planthopper, Laodelphax striatellus.</title>
        <authorList>
            <person name="Zhu J."/>
            <person name="Jiang F."/>
            <person name="Wang X."/>
            <person name="Yang P."/>
            <person name="Bao Y."/>
            <person name="Zhao W."/>
            <person name="Wang W."/>
            <person name="Lu H."/>
            <person name="Wang Q."/>
            <person name="Cui N."/>
            <person name="Li J."/>
            <person name="Chen X."/>
            <person name="Luo L."/>
            <person name="Yu J."/>
            <person name="Kang L."/>
            <person name="Cui F."/>
        </authorList>
    </citation>
    <scope>NUCLEOTIDE SEQUENCE [LARGE SCALE GENOMIC DNA]</scope>
    <source>
        <strain evidence="9">Lst14</strain>
    </source>
</reference>
<dbReference type="STRING" id="195883.A0A482XIF1"/>
<keyword evidence="3" id="KW-0732">Signal</keyword>
<evidence type="ECO:0000256" key="5">
    <source>
        <dbReference type="ARBA" id="ARBA00022807"/>
    </source>
</evidence>
<keyword evidence="5" id="KW-0788">Thiol protease</keyword>
<dbReference type="GO" id="GO:0008234">
    <property type="term" value="F:cysteine-type peptidase activity"/>
    <property type="evidence" value="ECO:0007669"/>
    <property type="project" value="UniProtKB-KW"/>
</dbReference>
<dbReference type="SMR" id="A0A482XIF1"/>
<organism evidence="9 10">
    <name type="scientific">Laodelphax striatellus</name>
    <name type="common">Small brown planthopper</name>
    <name type="synonym">Delphax striatella</name>
    <dbReference type="NCBI Taxonomy" id="195883"/>
    <lineage>
        <taxon>Eukaryota</taxon>
        <taxon>Metazoa</taxon>
        <taxon>Ecdysozoa</taxon>
        <taxon>Arthropoda</taxon>
        <taxon>Hexapoda</taxon>
        <taxon>Insecta</taxon>
        <taxon>Pterygota</taxon>
        <taxon>Neoptera</taxon>
        <taxon>Paraneoptera</taxon>
        <taxon>Hemiptera</taxon>
        <taxon>Auchenorrhyncha</taxon>
        <taxon>Fulgoroidea</taxon>
        <taxon>Delphacidae</taxon>
        <taxon>Criomorphinae</taxon>
        <taxon>Laodelphax</taxon>
    </lineage>
</organism>
<sequence>MRFLAESNNYSYQLITVICLISTSKSFVVDNNDIDNSERLVQKINAIDSTWKAEVKNLDGLSQHFYQSLLGARLDEDFDSIQLKTLVDFKDNREIPEHFDSRTHWLKCDSINHVRDQANCGSCWAVAAAEALTDRFCIASNGKIKTHLSMEDLLSCCNECGYGCNGGFLGRAWNYFKVHGIVSGGDFDSHEGCKPYSIMPCDSFGNSTLKKCRFLELEDTPSCSPRCTNSKHINSFTNDHHKVKNYYRLTNVASIQREIMESGPVEASFKVYEDFKFYKRGIYQHLFGKLQGGHAIKIIGWGVENGTPYWLIVNSWSTHWGENGLFRMLRGRNECDIEQGVVAGQPLVEDHLML</sequence>
<gene>
    <name evidence="9" type="ORF">LSTR_LSTR004991</name>
</gene>
<dbReference type="Pfam" id="PF00112">
    <property type="entry name" value="Peptidase_C1"/>
    <property type="match status" value="1"/>
</dbReference>
<dbReference type="InterPro" id="IPR000169">
    <property type="entry name" value="Pept_cys_AS"/>
</dbReference>
<comment type="caution">
    <text evidence="9">The sequence shown here is derived from an EMBL/GenBank/DDBJ whole genome shotgun (WGS) entry which is preliminary data.</text>
</comment>
<dbReference type="PROSITE" id="PS00139">
    <property type="entry name" value="THIOL_PROTEASE_CYS"/>
    <property type="match status" value="1"/>
</dbReference>
<dbReference type="PROSITE" id="PS00639">
    <property type="entry name" value="THIOL_PROTEASE_HIS"/>
    <property type="match status" value="1"/>
</dbReference>
<dbReference type="InParanoid" id="A0A482XIF1"/>
<evidence type="ECO:0000256" key="6">
    <source>
        <dbReference type="ARBA" id="ARBA00023145"/>
    </source>
</evidence>
<dbReference type="InterPro" id="IPR025660">
    <property type="entry name" value="Pept_his_AS"/>
</dbReference>
<accession>A0A482XIF1</accession>
<keyword evidence="10" id="KW-1185">Reference proteome</keyword>
<name>A0A482XIF1_LAOST</name>
<evidence type="ECO:0000256" key="2">
    <source>
        <dbReference type="ARBA" id="ARBA00022670"/>
    </source>
</evidence>
<evidence type="ECO:0000256" key="3">
    <source>
        <dbReference type="ARBA" id="ARBA00022729"/>
    </source>
</evidence>
<dbReference type="InterPro" id="IPR038765">
    <property type="entry name" value="Papain-like_cys_pep_sf"/>
</dbReference>
<evidence type="ECO:0000259" key="8">
    <source>
        <dbReference type="SMART" id="SM00645"/>
    </source>
</evidence>
<dbReference type="FunFam" id="3.90.70.10:FF:000031">
    <property type="entry name" value="Cathepsin B"/>
    <property type="match status" value="1"/>
</dbReference>
<comment type="similarity">
    <text evidence="1">Belongs to the peptidase C1 family.</text>
</comment>
<dbReference type="PRINTS" id="PR00705">
    <property type="entry name" value="PAPAIN"/>
</dbReference>
<dbReference type="OrthoDB" id="640249at2759"/>
<dbReference type="InterPro" id="IPR013128">
    <property type="entry name" value="Peptidase_C1A"/>
</dbReference>
<dbReference type="CDD" id="cd02620">
    <property type="entry name" value="Peptidase_C1A_CathepsinB"/>
    <property type="match status" value="1"/>
</dbReference>
<feature type="domain" description="Peptidase C1A papain C-terminal" evidence="8">
    <location>
        <begin position="95"/>
        <end position="345"/>
    </location>
</feature>
<dbReference type="AlphaFoldDB" id="A0A482XIF1"/>
<evidence type="ECO:0000256" key="1">
    <source>
        <dbReference type="ARBA" id="ARBA00008455"/>
    </source>
</evidence>
<dbReference type="PANTHER" id="PTHR12411">
    <property type="entry name" value="CYSTEINE PROTEASE FAMILY C1-RELATED"/>
    <property type="match status" value="1"/>
</dbReference>
<keyword evidence="7" id="KW-1015">Disulfide bond</keyword>
<protein>
    <recommendedName>
        <fullName evidence="8">Peptidase C1A papain C-terminal domain-containing protein</fullName>
    </recommendedName>
</protein>
<dbReference type="SMART" id="SM00645">
    <property type="entry name" value="Pept_C1"/>
    <property type="match status" value="1"/>
</dbReference>